<gene>
    <name evidence="3" type="ORF">GGP41_007309</name>
</gene>
<name>A0A8H6E090_COCSA</name>
<dbReference type="Pfam" id="PF10056">
    <property type="entry name" value="DUF2293"/>
    <property type="match status" value="1"/>
</dbReference>
<feature type="region of interest" description="Disordered" evidence="1">
    <location>
        <begin position="69"/>
        <end position="104"/>
    </location>
</feature>
<reference evidence="3" key="1">
    <citation type="submission" date="2019-11" db="EMBL/GenBank/DDBJ databases">
        <title>Bipolaris sorokiniana Genome sequencing.</title>
        <authorList>
            <person name="Wang H."/>
        </authorList>
    </citation>
    <scope>NUCLEOTIDE SEQUENCE</scope>
</reference>
<dbReference type="PANTHER" id="PTHR38113">
    <property type="match status" value="1"/>
</dbReference>
<organism evidence="3 4">
    <name type="scientific">Cochliobolus sativus</name>
    <name type="common">Common root rot and spot blotch fungus</name>
    <name type="synonym">Bipolaris sorokiniana</name>
    <dbReference type="NCBI Taxonomy" id="45130"/>
    <lineage>
        <taxon>Eukaryota</taxon>
        <taxon>Fungi</taxon>
        <taxon>Dikarya</taxon>
        <taxon>Ascomycota</taxon>
        <taxon>Pezizomycotina</taxon>
        <taxon>Dothideomycetes</taxon>
        <taxon>Pleosporomycetidae</taxon>
        <taxon>Pleosporales</taxon>
        <taxon>Pleosporineae</taxon>
        <taxon>Pleosporaceae</taxon>
        <taxon>Bipolaris</taxon>
    </lineage>
</organism>
<protein>
    <recommendedName>
        <fullName evidence="2">DUF2293 domain-containing protein</fullName>
    </recommendedName>
</protein>
<evidence type="ECO:0000259" key="2">
    <source>
        <dbReference type="Pfam" id="PF10056"/>
    </source>
</evidence>
<feature type="compositionally biased region" description="Basic and acidic residues" evidence="1">
    <location>
        <begin position="80"/>
        <end position="96"/>
    </location>
</feature>
<dbReference type="Proteomes" id="UP000624244">
    <property type="component" value="Unassembled WGS sequence"/>
</dbReference>
<feature type="region of interest" description="Disordered" evidence="1">
    <location>
        <begin position="295"/>
        <end position="318"/>
    </location>
</feature>
<evidence type="ECO:0000313" key="3">
    <source>
        <dbReference type="EMBL" id="KAF5854549.1"/>
    </source>
</evidence>
<dbReference type="PANTHER" id="PTHR38113:SF2">
    <property type="entry name" value="DUF2293 DOMAIN-CONTAINING PROTEIN"/>
    <property type="match status" value="1"/>
</dbReference>
<dbReference type="AlphaFoldDB" id="A0A8H6E090"/>
<evidence type="ECO:0000256" key="1">
    <source>
        <dbReference type="SAM" id="MobiDB-lite"/>
    </source>
</evidence>
<accession>A0A8H6E090</accession>
<sequence length="349" mass="39972">MPSEISVSASTPMPKAYGFLSKGNRYKTLHCRKLTHEAARLLYIVFEKKKQIGLRAPLAILDTVHKQAKQTLSTRRAATNRRDATDTAKASAEVEKQFPQMPQDERETVLRHGFKKYSGRVGRTNSIPLSRKVLLAVIAHVRHRHTEYDTLLDRGIGREDARKSTRKDIERLLQKWGYSQVQSNQQQIKLVFHRRLTISASYPILLLLRFALLQMSQYLKRHLKSDPYPGIEILYSDSPPTLFRRVPLPLRPSAYVHEARGGLLRRFTDTTRIPIKPSNNSPPIDPQSPHLRHYHPSTTQAKPTHHVQTPFHTPNLPSLRNKIITKTCGERFLTRAVIPHTLPSDTLPV</sequence>
<feature type="domain" description="DUF2293" evidence="2">
    <location>
        <begin position="94"/>
        <end position="177"/>
    </location>
</feature>
<feature type="compositionally biased region" description="Polar residues" evidence="1">
    <location>
        <begin position="296"/>
        <end position="318"/>
    </location>
</feature>
<evidence type="ECO:0000313" key="4">
    <source>
        <dbReference type="Proteomes" id="UP000624244"/>
    </source>
</evidence>
<dbReference type="InterPro" id="IPR018744">
    <property type="entry name" value="DUF2293"/>
</dbReference>
<proteinExistence type="predicted"/>
<comment type="caution">
    <text evidence="3">The sequence shown here is derived from an EMBL/GenBank/DDBJ whole genome shotgun (WGS) entry which is preliminary data.</text>
</comment>
<dbReference type="EMBL" id="WNKQ01000001">
    <property type="protein sequence ID" value="KAF5854549.1"/>
    <property type="molecule type" value="Genomic_DNA"/>
</dbReference>